<reference evidence="1 2" key="1">
    <citation type="submission" date="2015-09" db="EMBL/GenBank/DDBJ databases">
        <authorList>
            <consortium name="Pathogen Informatics"/>
        </authorList>
    </citation>
    <scope>NUCLEOTIDE SEQUENCE [LARGE SCALE GENOMIC DNA]</scope>
    <source>
        <strain evidence="1 2">2789STDY5834970</strain>
    </source>
</reference>
<protein>
    <submittedName>
        <fullName evidence="1">Uncharacterized protein</fullName>
    </submittedName>
</protein>
<evidence type="ECO:0000313" key="2">
    <source>
        <dbReference type="Proteomes" id="UP000095649"/>
    </source>
</evidence>
<accession>A0A173UHC6</accession>
<name>A0A173UHC6_9FIRM</name>
<dbReference type="AlphaFoldDB" id="A0A173UHC6"/>
<sequence>MLFSELEEVLEDLSRNKQRLTVSRHAYNILLQDDEIFEPDKKQNRSGGDPSSTLVNQLFQNLYETAESSIWMRLGAEKEKLAEYFHGQENAEACTVAVLALLQEQLEEKARCRQQDKGCSFFVRLSKPVLEALASDELRKDAAFYGDKVGSYLKALLEEYCALPYAERERIYYKQQLQSIELAITRQEKLKLTLNSRKKPTEGAAAPNNITYLKPLCIQKDTEQLYNYLVGMTSAQPGGPWGMGCVRLSSIKKLSSLKCSGFISADDRRKIAETIQKNGVQYLPEQGAGQTILVRLTPSGKRKYQQILHLRPQYARKEGAVYTFTCTQRQVENYFFKFGHDARILAPQELADKFKRMYESAAEQYK</sequence>
<dbReference type="EMBL" id="CYXN01000020">
    <property type="protein sequence ID" value="CUN13617.1"/>
    <property type="molecule type" value="Genomic_DNA"/>
</dbReference>
<dbReference type="OrthoDB" id="1842238at2"/>
<gene>
    <name evidence="1" type="ORF">ERS852582_02090</name>
</gene>
<dbReference type="RefSeq" id="WP_055186472.1">
    <property type="nucleotide sequence ID" value="NZ_CYXN01000020.1"/>
</dbReference>
<organism evidence="1 2">
    <name type="scientific">Faecalibacterium prausnitzii</name>
    <dbReference type="NCBI Taxonomy" id="853"/>
    <lineage>
        <taxon>Bacteria</taxon>
        <taxon>Bacillati</taxon>
        <taxon>Bacillota</taxon>
        <taxon>Clostridia</taxon>
        <taxon>Eubacteriales</taxon>
        <taxon>Oscillospiraceae</taxon>
        <taxon>Faecalibacterium</taxon>
    </lineage>
</organism>
<proteinExistence type="predicted"/>
<evidence type="ECO:0000313" key="1">
    <source>
        <dbReference type="EMBL" id="CUN13617.1"/>
    </source>
</evidence>
<dbReference type="Proteomes" id="UP000095649">
    <property type="component" value="Unassembled WGS sequence"/>
</dbReference>